<keyword evidence="6" id="KW-0961">Cell wall biogenesis/degradation</keyword>
<keyword evidence="11" id="KW-0121">Carboxypeptidase</keyword>
<keyword evidence="3" id="KW-0378">Hydrolase</keyword>
<dbReference type="GO" id="GO:0006508">
    <property type="term" value="P:proteolysis"/>
    <property type="evidence" value="ECO:0007669"/>
    <property type="project" value="InterPro"/>
</dbReference>
<evidence type="ECO:0000256" key="2">
    <source>
        <dbReference type="ARBA" id="ARBA00022729"/>
    </source>
</evidence>
<dbReference type="Proteomes" id="UP000244077">
    <property type="component" value="Unassembled WGS sequence"/>
</dbReference>
<dbReference type="Gene3D" id="3.40.710.10">
    <property type="entry name" value="DD-peptidase/beta-lactamase superfamily"/>
    <property type="match status" value="1"/>
</dbReference>
<evidence type="ECO:0000256" key="1">
    <source>
        <dbReference type="ARBA" id="ARBA00007164"/>
    </source>
</evidence>
<feature type="binding site" evidence="8">
    <location>
        <position position="230"/>
    </location>
    <ligand>
        <name>substrate</name>
    </ligand>
</feature>
<organism evidence="11 12">
    <name type="scientific">Celeribacter persicus</name>
    <dbReference type="NCBI Taxonomy" id="1651082"/>
    <lineage>
        <taxon>Bacteria</taxon>
        <taxon>Pseudomonadati</taxon>
        <taxon>Pseudomonadota</taxon>
        <taxon>Alphaproteobacteria</taxon>
        <taxon>Rhodobacterales</taxon>
        <taxon>Roseobacteraceae</taxon>
        <taxon>Celeribacter</taxon>
    </lineage>
</organism>
<evidence type="ECO:0000256" key="3">
    <source>
        <dbReference type="ARBA" id="ARBA00022801"/>
    </source>
</evidence>
<dbReference type="OrthoDB" id="9795979at2"/>
<evidence type="ECO:0000256" key="4">
    <source>
        <dbReference type="ARBA" id="ARBA00022960"/>
    </source>
</evidence>
<dbReference type="Pfam" id="PF00768">
    <property type="entry name" value="Peptidase_S11"/>
    <property type="match status" value="1"/>
</dbReference>
<keyword evidence="5" id="KW-0573">Peptidoglycan synthesis</keyword>
<evidence type="ECO:0000256" key="9">
    <source>
        <dbReference type="RuleBase" id="RU004016"/>
    </source>
</evidence>
<keyword evidence="11" id="KW-0645">Protease</keyword>
<protein>
    <submittedName>
        <fullName evidence="11">D-alanyl-D-alanine carboxypeptidase</fullName>
    </submittedName>
</protein>
<sequence>MKSNVQARGFPRAVSGRIFPLFLIAFAMMIAMSARTMAAEYAALVMDARNGKVLHATNADTRLHPASLTKMMTLYIAFEAIEHGEISLDDEVTISRNAAAEPPSKLGLKPGQKIKLRYLIRAAAVKSANDAATAIGEAIEGSEAAFARRMNRTAKALGMSRTTFKNAHGLTESGHLSTARDMTVLGRHLFYDYPDYYNLFSRTTADAGVRTVSHTNTRFLTSYKGADGIKTGYTSASGFNLTASAHRGSERIITTVFGGRSTASRNAKVAELMDLGFKRAPSRVAVVKPAKPPYLGKVGGDTIMVAANQDTPSTASKIIRVSISMSSSPVPKLRPTQPLAPETEELLLAASDDVMSALAKAEQDAALLAAANDAAAEASTLLAETARAQPSAMPAIVPAVSPLPRPATLQLASVEPTSAVVAEPAVTAEPAISAPEVVTRLSTSGNRYWGINIGTYGSEYEARKTLLRTALTEVEMLDGALRKVVRSKRGYDANFLGMTEDMAALTCRRLEARGTECNTIGPS</sequence>
<comment type="caution">
    <text evidence="11">The sequence shown here is derived from an EMBL/GenBank/DDBJ whole genome shotgun (WGS) entry which is preliminary data.</text>
</comment>
<name>A0A2T5HP75_9RHOB</name>
<keyword evidence="4" id="KW-0133">Cell shape</keyword>
<dbReference type="RefSeq" id="WP_107816098.1">
    <property type="nucleotide sequence ID" value="NZ_QAOH01000005.1"/>
</dbReference>
<dbReference type="GO" id="GO:0008360">
    <property type="term" value="P:regulation of cell shape"/>
    <property type="evidence" value="ECO:0007669"/>
    <property type="project" value="UniProtKB-KW"/>
</dbReference>
<evidence type="ECO:0000256" key="5">
    <source>
        <dbReference type="ARBA" id="ARBA00022984"/>
    </source>
</evidence>
<dbReference type="InterPro" id="IPR001967">
    <property type="entry name" value="Peptidase_S11_N"/>
</dbReference>
<evidence type="ECO:0000259" key="10">
    <source>
        <dbReference type="Pfam" id="PF00768"/>
    </source>
</evidence>
<dbReference type="SUPFAM" id="SSF56601">
    <property type="entry name" value="beta-lactamase/transpeptidase-like"/>
    <property type="match status" value="1"/>
</dbReference>
<feature type="active site" description="Proton acceptor" evidence="7">
    <location>
        <position position="70"/>
    </location>
</feature>
<dbReference type="GO" id="GO:0009002">
    <property type="term" value="F:serine-type D-Ala-D-Ala carboxypeptidase activity"/>
    <property type="evidence" value="ECO:0007669"/>
    <property type="project" value="InterPro"/>
</dbReference>
<feature type="active site" evidence="7">
    <location>
        <position position="127"/>
    </location>
</feature>
<evidence type="ECO:0000256" key="8">
    <source>
        <dbReference type="PIRSR" id="PIRSR618044-2"/>
    </source>
</evidence>
<dbReference type="InterPro" id="IPR018044">
    <property type="entry name" value="Peptidase_S11"/>
</dbReference>
<feature type="active site" description="Proton acceptor" evidence="7">
    <location>
        <position position="67"/>
    </location>
</feature>
<evidence type="ECO:0000256" key="7">
    <source>
        <dbReference type="PIRSR" id="PIRSR618044-1"/>
    </source>
</evidence>
<dbReference type="GO" id="GO:0009252">
    <property type="term" value="P:peptidoglycan biosynthetic process"/>
    <property type="evidence" value="ECO:0007669"/>
    <property type="project" value="UniProtKB-KW"/>
</dbReference>
<feature type="domain" description="Peptidase S11 D-alanyl-D-alanine carboxypeptidase A N-terminal" evidence="10">
    <location>
        <begin position="33"/>
        <end position="260"/>
    </location>
</feature>
<dbReference type="InterPro" id="IPR012338">
    <property type="entry name" value="Beta-lactam/transpept-like"/>
</dbReference>
<comment type="similarity">
    <text evidence="1 9">Belongs to the peptidase S11 family.</text>
</comment>
<dbReference type="AlphaFoldDB" id="A0A2T5HP75"/>
<keyword evidence="12" id="KW-1185">Reference proteome</keyword>
<evidence type="ECO:0000256" key="6">
    <source>
        <dbReference type="ARBA" id="ARBA00023316"/>
    </source>
</evidence>
<dbReference type="PANTHER" id="PTHR21581">
    <property type="entry name" value="D-ALANYL-D-ALANINE CARBOXYPEPTIDASE"/>
    <property type="match status" value="1"/>
</dbReference>
<proteinExistence type="inferred from homology"/>
<keyword evidence="2" id="KW-0732">Signal</keyword>
<reference evidence="11 12" key="1">
    <citation type="submission" date="2018-04" db="EMBL/GenBank/DDBJ databases">
        <title>Genomic Encyclopedia of Archaeal and Bacterial Type Strains, Phase II (KMG-II): from individual species to whole genera.</title>
        <authorList>
            <person name="Goeker M."/>
        </authorList>
    </citation>
    <scope>NUCLEOTIDE SEQUENCE [LARGE SCALE GENOMIC DNA]</scope>
    <source>
        <strain evidence="11 12">DSM 100434</strain>
    </source>
</reference>
<dbReference type="PRINTS" id="PR00725">
    <property type="entry name" value="DADACBPTASE1"/>
</dbReference>
<dbReference type="PANTHER" id="PTHR21581:SF6">
    <property type="entry name" value="TRAFFICKING PROTEIN PARTICLE COMPLEX SUBUNIT 12"/>
    <property type="match status" value="1"/>
</dbReference>
<gene>
    <name evidence="11" type="ORF">C8N42_10588</name>
</gene>
<dbReference type="GO" id="GO:0071555">
    <property type="term" value="P:cell wall organization"/>
    <property type="evidence" value="ECO:0007669"/>
    <property type="project" value="UniProtKB-KW"/>
</dbReference>
<evidence type="ECO:0000313" key="12">
    <source>
        <dbReference type="Proteomes" id="UP000244077"/>
    </source>
</evidence>
<dbReference type="EMBL" id="QAOH01000005">
    <property type="protein sequence ID" value="PTQ73388.1"/>
    <property type="molecule type" value="Genomic_DNA"/>
</dbReference>
<evidence type="ECO:0000313" key="11">
    <source>
        <dbReference type="EMBL" id="PTQ73388.1"/>
    </source>
</evidence>
<accession>A0A2T5HP75</accession>